<dbReference type="InterPro" id="IPR006811">
    <property type="entry name" value="RNA_pol_II_suA"/>
</dbReference>
<reference evidence="10 11" key="1">
    <citation type="journal article" date="2024" name="Nat. Commun.">
        <title>Phylogenomics reveals the evolutionary origins of lichenization in chlorophyte algae.</title>
        <authorList>
            <person name="Puginier C."/>
            <person name="Libourel C."/>
            <person name="Otte J."/>
            <person name="Skaloud P."/>
            <person name="Haon M."/>
            <person name="Grisel S."/>
            <person name="Petersen M."/>
            <person name="Berrin J.G."/>
            <person name="Delaux P.M."/>
            <person name="Dal Grande F."/>
            <person name="Keller J."/>
        </authorList>
    </citation>
    <scope>NUCLEOTIDE SEQUENCE [LARGE SCALE GENOMIC DNA]</scope>
    <source>
        <strain evidence="10 11">SAG 2043</strain>
    </source>
</reference>
<keyword evidence="11" id="KW-1185">Reference proteome</keyword>
<keyword evidence="3 9" id="KW-0507">mRNA processing</keyword>
<evidence type="ECO:0000256" key="7">
    <source>
        <dbReference type="ARBA" id="ARBA00047761"/>
    </source>
</evidence>
<comment type="catalytic activity">
    <reaction evidence="8 9">
        <text>O-phospho-L-threonyl-[protein] + H2O = L-threonyl-[protein] + phosphate</text>
        <dbReference type="Rhea" id="RHEA:47004"/>
        <dbReference type="Rhea" id="RHEA-COMP:11060"/>
        <dbReference type="Rhea" id="RHEA-COMP:11605"/>
        <dbReference type="ChEBI" id="CHEBI:15377"/>
        <dbReference type="ChEBI" id="CHEBI:30013"/>
        <dbReference type="ChEBI" id="CHEBI:43474"/>
        <dbReference type="ChEBI" id="CHEBI:61977"/>
        <dbReference type="EC" id="3.1.3.16"/>
    </reaction>
</comment>
<sequence length="192" mass="22063">MPCLRFAMVCASNNNRSMEAHALLKKENYQVSSFGVGGHVKLPGPSQREPNVYNFGTPYETIFEDLRRQNPELYTRNGLLQMLQRNMGVKRAPERWQDSKEVFDVVITFEERVMDQLVEDMNSRSQSSMKTLLVINLDVKDNATEAANAAPLALRLCEMLQAADDWEDEIDEIIAKFEDETGRKPLYTICFY</sequence>
<dbReference type="PANTHER" id="PTHR20383">
    <property type="entry name" value="RNA POLYMERASE II SUBUNIT A C-TERMINAL DOMAIN PHOSPHATASE"/>
    <property type="match status" value="1"/>
</dbReference>
<proteinExistence type="inferred from homology"/>
<dbReference type="Gene3D" id="3.40.50.2300">
    <property type="match status" value="2"/>
</dbReference>
<accession>A0AAW1Q6W7</accession>
<comment type="subcellular location">
    <subcellularLocation>
        <location evidence="1 9">Nucleus</location>
    </subcellularLocation>
</comment>
<dbReference type="EMBL" id="JALJOR010000004">
    <property type="protein sequence ID" value="KAK9817809.1"/>
    <property type="molecule type" value="Genomic_DNA"/>
</dbReference>
<evidence type="ECO:0000313" key="10">
    <source>
        <dbReference type="EMBL" id="KAK9817809.1"/>
    </source>
</evidence>
<evidence type="ECO:0000313" key="11">
    <source>
        <dbReference type="Proteomes" id="UP001489004"/>
    </source>
</evidence>
<keyword evidence="6 9" id="KW-0539">Nucleus</keyword>
<dbReference type="GO" id="GO:0008420">
    <property type="term" value="F:RNA polymerase II CTD heptapeptide repeat phosphatase activity"/>
    <property type="evidence" value="ECO:0007669"/>
    <property type="project" value="UniProtKB-ARBA"/>
</dbReference>
<dbReference type="Proteomes" id="UP001489004">
    <property type="component" value="Unassembled WGS sequence"/>
</dbReference>
<evidence type="ECO:0000256" key="4">
    <source>
        <dbReference type="ARBA" id="ARBA00022801"/>
    </source>
</evidence>
<keyword evidence="4 9" id="KW-0378">Hydrolase</keyword>
<dbReference type="AlphaFoldDB" id="A0AAW1Q6W7"/>
<dbReference type="FunFam" id="3.40.50.2300:FF:000182">
    <property type="entry name" value="RNA polymerase II subunit A"/>
    <property type="match status" value="1"/>
</dbReference>
<dbReference type="GO" id="GO:0031124">
    <property type="term" value="P:mRNA 3'-end processing"/>
    <property type="evidence" value="ECO:0007669"/>
    <property type="project" value="UniProtKB-ARBA"/>
</dbReference>
<comment type="caution">
    <text evidence="10">The sequence shown here is derived from an EMBL/GenBank/DDBJ whole genome shotgun (WGS) entry which is preliminary data.</text>
</comment>
<evidence type="ECO:0000256" key="1">
    <source>
        <dbReference type="ARBA" id="ARBA00004123"/>
    </source>
</evidence>
<evidence type="ECO:0000256" key="9">
    <source>
        <dbReference type="RuleBase" id="RU369031"/>
    </source>
</evidence>
<evidence type="ECO:0000256" key="5">
    <source>
        <dbReference type="ARBA" id="ARBA00022912"/>
    </source>
</evidence>
<dbReference type="Pfam" id="PF04722">
    <property type="entry name" value="Ssu72"/>
    <property type="match status" value="1"/>
</dbReference>
<keyword evidence="5 9" id="KW-0904">Protein phosphatase</keyword>
<dbReference type="EC" id="3.1.3.16" evidence="9"/>
<evidence type="ECO:0000256" key="2">
    <source>
        <dbReference type="ARBA" id="ARBA00008978"/>
    </source>
</evidence>
<organism evidence="10 11">
    <name type="scientific">[Myrmecia] bisecta</name>
    <dbReference type="NCBI Taxonomy" id="41462"/>
    <lineage>
        <taxon>Eukaryota</taxon>
        <taxon>Viridiplantae</taxon>
        <taxon>Chlorophyta</taxon>
        <taxon>core chlorophytes</taxon>
        <taxon>Trebouxiophyceae</taxon>
        <taxon>Trebouxiales</taxon>
        <taxon>Trebouxiaceae</taxon>
        <taxon>Myrmecia</taxon>
    </lineage>
</organism>
<gene>
    <name evidence="10" type="ORF">WJX72_002542</name>
</gene>
<comment type="function">
    <text evidence="9">Protein phosphatase that catalyzes the dephosphorylation of the C-terminal domain of RNA polymerase II. Plays a role in RNA processing and termination.</text>
</comment>
<evidence type="ECO:0000256" key="3">
    <source>
        <dbReference type="ARBA" id="ARBA00022664"/>
    </source>
</evidence>
<comment type="catalytic activity">
    <reaction evidence="7 9">
        <text>O-phospho-L-seryl-[protein] + H2O = L-seryl-[protein] + phosphate</text>
        <dbReference type="Rhea" id="RHEA:20629"/>
        <dbReference type="Rhea" id="RHEA-COMP:9863"/>
        <dbReference type="Rhea" id="RHEA-COMP:11604"/>
        <dbReference type="ChEBI" id="CHEBI:15377"/>
        <dbReference type="ChEBI" id="CHEBI:29999"/>
        <dbReference type="ChEBI" id="CHEBI:43474"/>
        <dbReference type="ChEBI" id="CHEBI:83421"/>
        <dbReference type="EC" id="3.1.3.16"/>
    </reaction>
</comment>
<name>A0AAW1Q6W7_9CHLO</name>
<protein>
    <recommendedName>
        <fullName evidence="9">RNA polymerase II subunit A C-terminal domain phosphatase SSU72</fullName>
        <shortName evidence="9">CTD phosphatase SSU72</shortName>
        <ecNumber evidence="9">3.1.3.16</ecNumber>
    </recommendedName>
</protein>
<evidence type="ECO:0000256" key="8">
    <source>
        <dbReference type="ARBA" id="ARBA00048336"/>
    </source>
</evidence>
<dbReference type="FunFam" id="3.40.50.2300:FF:000039">
    <property type="entry name" value="RNA polymerase II subunit A C-terminal domain phosphatase"/>
    <property type="match status" value="1"/>
</dbReference>
<dbReference type="GO" id="GO:0005634">
    <property type="term" value="C:nucleus"/>
    <property type="evidence" value="ECO:0007669"/>
    <property type="project" value="UniProtKB-SubCell"/>
</dbReference>
<comment type="similarity">
    <text evidence="2 9">Belongs to the SSU72 phosphatase family.</text>
</comment>
<evidence type="ECO:0000256" key="6">
    <source>
        <dbReference type="ARBA" id="ARBA00023242"/>
    </source>
</evidence>